<feature type="transmembrane region" description="Helical" evidence="12">
    <location>
        <begin position="710"/>
        <end position="728"/>
    </location>
</feature>
<proteinExistence type="inferred from homology"/>
<dbReference type="GO" id="GO:0016887">
    <property type="term" value="F:ATP hydrolysis activity"/>
    <property type="evidence" value="ECO:0007669"/>
    <property type="project" value="InterPro"/>
</dbReference>
<keyword evidence="5 12" id="KW-0547">Nucleotide-binding</keyword>
<evidence type="ECO:0000256" key="7">
    <source>
        <dbReference type="ARBA" id="ARBA00022967"/>
    </source>
</evidence>
<dbReference type="Pfam" id="PF00702">
    <property type="entry name" value="Hydrolase"/>
    <property type="match status" value="1"/>
</dbReference>
<dbReference type="SFLD" id="SFLDF00027">
    <property type="entry name" value="p-type_atpase"/>
    <property type="match status" value="1"/>
</dbReference>
<keyword evidence="4 12" id="KW-0479">Metal-binding</keyword>
<dbReference type="Gene3D" id="3.30.70.100">
    <property type="match status" value="1"/>
</dbReference>
<dbReference type="RefSeq" id="WP_067025842.1">
    <property type="nucleotide sequence ID" value="NZ_CP038256.1"/>
</dbReference>
<dbReference type="GO" id="GO:0043682">
    <property type="term" value="F:P-type divalent copper transporter activity"/>
    <property type="evidence" value="ECO:0007669"/>
    <property type="project" value="TreeGrafter"/>
</dbReference>
<keyword evidence="6 12" id="KW-0067">ATP-binding</keyword>
<dbReference type="InterPro" id="IPR001757">
    <property type="entry name" value="P_typ_ATPase"/>
</dbReference>
<dbReference type="InterPro" id="IPR018303">
    <property type="entry name" value="ATPase_P-typ_P_site"/>
</dbReference>
<comment type="caution">
    <text evidence="14">The sequence shown here is derived from an EMBL/GenBank/DDBJ whole genome shotgun (WGS) entry which is preliminary data.</text>
</comment>
<dbReference type="SUPFAM" id="SSF81665">
    <property type="entry name" value="Calcium ATPase, transmembrane domain M"/>
    <property type="match status" value="1"/>
</dbReference>
<keyword evidence="9 12" id="KW-0472">Membrane</keyword>
<dbReference type="CDD" id="cd02094">
    <property type="entry name" value="P-type_ATPase_Cu-like"/>
    <property type="match status" value="1"/>
</dbReference>
<evidence type="ECO:0000256" key="5">
    <source>
        <dbReference type="ARBA" id="ARBA00022741"/>
    </source>
</evidence>
<dbReference type="Pfam" id="PF00403">
    <property type="entry name" value="HMA"/>
    <property type="match status" value="1"/>
</dbReference>
<evidence type="ECO:0000256" key="3">
    <source>
        <dbReference type="ARBA" id="ARBA00022692"/>
    </source>
</evidence>
<evidence type="ECO:0000256" key="1">
    <source>
        <dbReference type="ARBA" id="ARBA00004651"/>
    </source>
</evidence>
<dbReference type="SUPFAM" id="SSF56784">
    <property type="entry name" value="HAD-like"/>
    <property type="match status" value="1"/>
</dbReference>
<dbReference type="Gene3D" id="3.40.50.1000">
    <property type="entry name" value="HAD superfamily/HAD-like"/>
    <property type="match status" value="1"/>
</dbReference>
<dbReference type="InterPro" id="IPR044492">
    <property type="entry name" value="P_typ_ATPase_HD_dom"/>
</dbReference>
<dbReference type="EMBL" id="LXMD01000022">
    <property type="protein sequence ID" value="OCG74345.1"/>
    <property type="molecule type" value="Genomic_DNA"/>
</dbReference>
<dbReference type="FunFam" id="3.30.70.100:FF:000005">
    <property type="entry name" value="Copper-exporting P-type ATPase A"/>
    <property type="match status" value="1"/>
</dbReference>
<dbReference type="InterPro" id="IPR027256">
    <property type="entry name" value="P-typ_ATPase_IB"/>
</dbReference>
<evidence type="ECO:0000256" key="8">
    <source>
        <dbReference type="ARBA" id="ARBA00022989"/>
    </source>
</evidence>
<feature type="domain" description="HMA" evidence="13">
    <location>
        <begin position="6"/>
        <end position="70"/>
    </location>
</feature>
<feature type="transmembrane region" description="Helical" evidence="12">
    <location>
        <begin position="374"/>
        <end position="401"/>
    </location>
</feature>
<keyword evidence="7" id="KW-1278">Translocase</keyword>
<dbReference type="InterPro" id="IPR059000">
    <property type="entry name" value="ATPase_P-type_domA"/>
</dbReference>
<feature type="transmembrane region" description="Helical" evidence="12">
    <location>
        <begin position="135"/>
        <end position="152"/>
    </location>
</feature>
<name>A0A1B9NCL6_9MICO</name>
<dbReference type="SUPFAM" id="SSF81653">
    <property type="entry name" value="Calcium ATPase, transduction domain A"/>
    <property type="match status" value="1"/>
</dbReference>
<evidence type="ECO:0000256" key="11">
    <source>
        <dbReference type="ARBA" id="ARBA00074171"/>
    </source>
</evidence>
<reference evidence="14 15" key="1">
    <citation type="submission" date="2016-05" db="EMBL/GenBank/DDBJ databases">
        <authorList>
            <person name="Lavstsen T."/>
            <person name="Jespersen J.S."/>
        </authorList>
    </citation>
    <scope>NUCLEOTIDE SEQUENCE [LARGE SCALE GENOMIC DNA]</scope>
    <source>
        <strain evidence="14 15">YLB-01</strain>
    </source>
</reference>
<dbReference type="InterPro" id="IPR017969">
    <property type="entry name" value="Heavy-metal-associated_CS"/>
</dbReference>
<dbReference type="InterPro" id="IPR023299">
    <property type="entry name" value="ATPase_P-typ_cyto_dom_N"/>
</dbReference>
<dbReference type="STRING" id="904291.A7J15_05770"/>
<comment type="similarity">
    <text evidence="2 12">Belongs to the cation transport ATPase (P-type) (TC 3.A.3) family. Type IB subfamily.</text>
</comment>
<dbReference type="PROSITE" id="PS01229">
    <property type="entry name" value="COF_2"/>
    <property type="match status" value="1"/>
</dbReference>
<dbReference type="Pfam" id="PF00122">
    <property type="entry name" value="E1-E2_ATPase"/>
    <property type="match status" value="1"/>
</dbReference>
<feature type="transmembrane region" description="Helical" evidence="12">
    <location>
        <begin position="346"/>
        <end position="368"/>
    </location>
</feature>
<comment type="subcellular location">
    <subcellularLocation>
        <location evidence="1">Cell membrane</location>
        <topology evidence="1">Multi-pass membrane protein</topology>
    </subcellularLocation>
</comment>
<dbReference type="PRINTS" id="PR00119">
    <property type="entry name" value="CATATPASE"/>
</dbReference>
<dbReference type="GO" id="GO:0005507">
    <property type="term" value="F:copper ion binding"/>
    <property type="evidence" value="ECO:0007669"/>
    <property type="project" value="TreeGrafter"/>
</dbReference>
<dbReference type="PANTHER" id="PTHR43520:SF8">
    <property type="entry name" value="P-TYPE CU(+) TRANSPORTER"/>
    <property type="match status" value="1"/>
</dbReference>
<keyword evidence="12" id="KW-1003">Cell membrane</keyword>
<dbReference type="Gene3D" id="3.40.1110.10">
    <property type="entry name" value="Calcium-transporting ATPase, cytoplasmic domain N"/>
    <property type="match status" value="1"/>
</dbReference>
<evidence type="ECO:0000256" key="10">
    <source>
        <dbReference type="ARBA" id="ARBA00049360"/>
    </source>
</evidence>
<dbReference type="NCBIfam" id="TIGR01511">
    <property type="entry name" value="ATPase-IB1_Cu"/>
    <property type="match status" value="1"/>
</dbReference>
<feature type="transmembrane region" description="Helical" evidence="12">
    <location>
        <begin position="109"/>
        <end position="129"/>
    </location>
</feature>
<dbReference type="InterPro" id="IPR023214">
    <property type="entry name" value="HAD_sf"/>
</dbReference>
<gene>
    <name evidence="14" type="ORF">A7J15_05770</name>
</gene>
<organism evidence="14 15">
    <name type="scientific">Microbacterium sediminis</name>
    <dbReference type="NCBI Taxonomy" id="904291"/>
    <lineage>
        <taxon>Bacteria</taxon>
        <taxon>Bacillati</taxon>
        <taxon>Actinomycetota</taxon>
        <taxon>Actinomycetes</taxon>
        <taxon>Micrococcales</taxon>
        <taxon>Microbacteriaceae</taxon>
        <taxon>Microbacterium</taxon>
    </lineage>
</organism>
<dbReference type="InterPro" id="IPR036412">
    <property type="entry name" value="HAD-like_sf"/>
</dbReference>
<dbReference type="PRINTS" id="PR00943">
    <property type="entry name" value="CUATPASE"/>
</dbReference>
<keyword evidence="8 12" id="KW-1133">Transmembrane helix</keyword>
<keyword evidence="3 12" id="KW-0812">Transmembrane</keyword>
<evidence type="ECO:0000256" key="9">
    <source>
        <dbReference type="ARBA" id="ARBA00023136"/>
    </source>
</evidence>
<accession>A0A1B9NCL6</accession>
<dbReference type="InterPro" id="IPR006121">
    <property type="entry name" value="HMA_dom"/>
</dbReference>
<evidence type="ECO:0000256" key="2">
    <source>
        <dbReference type="ARBA" id="ARBA00006024"/>
    </source>
</evidence>
<dbReference type="OrthoDB" id="7059309at2"/>
<feature type="transmembrane region" description="Helical" evidence="12">
    <location>
        <begin position="164"/>
        <end position="184"/>
    </location>
</feature>
<dbReference type="InterPro" id="IPR008250">
    <property type="entry name" value="ATPase_P-typ_transduc_dom_A_sf"/>
</dbReference>
<dbReference type="NCBIfam" id="TIGR01494">
    <property type="entry name" value="ATPase_P-type"/>
    <property type="match status" value="1"/>
</dbReference>
<evidence type="ECO:0000256" key="6">
    <source>
        <dbReference type="ARBA" id="ARBA00022840"/>
    </source>
</evidence>
<comment type="catalytic activity">
    <reaction evidence="10">
        <text>ATP + H2O = ADP + phosphate + H(+)</text>
        <dbReference type="Rhea" id="RHEA:13065"/>
        <dbReference type="ChEBI" id="CHEBI:15377"/>
        <dbReference type="ChEBI" id="CHEBI:15378"/>
        <dbReference type="ChEBI" id="CHEBI:30616"/>
        <dbReference type="ChEBI" id="CHEBI:43474"/>
        <dbReference type="ChEBI" id="CHEBI:456216"/>
    </reaction>
</comment>
<dbReference type="SFLD" id="SFLDG00002">
    <property type="entry name" value="C1.7:_P-type_atpase_like"/>
    <property type="match status" value="1"/>
</dbReference>
<dbReference type="Proteomes" id="UP000093355">
    <property type="component" value="Unassembled WGS sequence"/>
</dbReference>
<evidence type="ECO:0000256" key="4">
    <source>
        <dbReference type="ARBA" id="ARBA00022723"/>
    </source>
</evidence>
<dbReference type="PROSITE" id="PS50846">
    <property type="entry name" value="HMA_2"/>
    <property type="match status" value="1"/>
</dbReference>
<evidence type="ECO:0000313" key="14">
    <source>
        <dbReference type="EMBL" id="OCG74345.1"/>
    </source>
</evidence>
<dbReference type="Gene3D" id="2.70.150.10">
    <property type="entry name" value="Calcium-transporting ATPase, cytoplasmic transduction domain A"/>
    <property type="match status" value="1"/>
</dbReference>
<dbReference type="GO" id="GO:0005886">
    <property type="term" value="C:plasma membrane"/>
    <property type="evidence" value="ECO:0007669"/>
    <property type="project" value="UniProtKB-SubCell"/>
</dbReference>
<dbReference type="PANTHER" id="PTHR43520">
    <property type="entry name" value="ATP7, ISOFORM B"/>
    <property type="match status" value="1"/>
</dbReference>
<feature type="transmembrane region" description="Helical" evidence="12">
    <location>
        <begin position="687"/>
        <end position="704"/>
    </location>
</feature>
<dbReference type="AlphaFoldDB" id="A0A1B9NCL6"/>
<dbReference type="FunFam" id="2.70.150.10:FF:000002">
    <property type="entry name" value="Copper-transporting ATPase 1, putative"/>
    <property type="match status" value="1"/>
</dbReference>
<dbReference type="CDD" id="cd00371">
    <property type="entry name" value="HMA"/>
    <property type="match status" value="1"/>
</dbReference>
<feature type="transmembrane region" description="Helical" evidence="12">
    <location>
        <begin position="190"/>
        <end position="210"/>
    </location>
</feature>
<dbReference type="InterPro" id="IPR023298">
    <property type="entry name" value="ATPase_P-typ_TM_dom_sf"/>
</dbReference>
<dbReference type="GO" id="GO:0005524">
    <property type="term" value="F:ATP binding"/>
    <property type="evidence" value="ECO:0007669"/>
    <property type="project" value="UniProtKB-UniRule"/>
</dbReference>
<evidence type="ECO:0000313" key="15">
    <source>
        <dbReference type="Proteomes" id="UP000093355"/>
    </source>
</evidence>
<dbReference type="PROSITE" id="PS01047">
    <property type="entry name" value="HMA_1"/>
    <property type="match status" value="1"/>
</dbReference>
<dbReference type="NCBIfam" id="TIGR01525">
    <property type="entry name" value="ATPase-IB_hvy"/>
    <property type="match status" value="1"/>
</dbReference>
<dbReference type="GO" id="GO:0055070">
    <property type="term" value="P:copper ion homeostasis"/>
    <property type="evidence" value="ECO:0007669"/>
    <property type="project" value="TreeGrafter"/>
</dbReference>
<dbReference type="SUPFAM" id="SSF55008">
    <property type="entry name" value="HMA, heavy metal-associated domain"/>
    <property type="match status" value="1"/>
</dbReference>
<evidence type="ECO:0000259" key="13">
    <source>
        <dbReference type="PROSITE" id="PS50846"/>
    </source>
</evidence>
<protein>
    <recommendedName>
        <fullName evidence="11">Cation-transporting P-type ATPase B</fullName>
    </recommendedName>
</protein>
<evidence type="ECO:0000256" key="12">
    <source>
        <dbReference type="RuleBase" id="RU362081"/>
    </source>
</evidence>
<dbReference type="InterPro" id="IPR036163">
    <property type="entry name" value="HMA_dom_sf"/>
</dbReference>
<dbReference type="SFLD" id="SFLDS00003">
    <property type="entry name" value="Haloacid_Dehalogenase"/>
    <property type="match status" value="1"/>
</dbReference>
<dbReference type="PROSITE" id="PS00154">
    <property type="entry name" value="ATPASE_E1_E2"/>
    <property type="match status" value="1"/>
</dbReference>
<sequence length="734" mass="74921">MSAESRGVVLEIEGMTCASCVARVEKRLQAVPGVEAAVNLATESAKVSAPAAVTADALVEAVRSAGYDARVRSDENAAHDAHDHGAHEHGGHVHDVEDAAGATPLRTRLIVSAVLAVPVLAVSMIMPLQFPGWEWAMIALAAPIVLWGGWPFHRATFANARHGATTMDTLITLGTFAALLWSAWAAATGGHVYVEVAAVVTVFLLLGRFIEQRSKRRAGAALRALMELGADEVTRATADGRDGETVPVDALHDGDLFVVRPGERIAADGVIVSGDAAVDESMMTGESAPVHAAAGDAVTGGTIATDGRLVVRATAVGAATRLAHMARLVEDAQARKGAVQRLADRISGVFVPVVIALAALTLVGWLVLGGSVDQALTAAIAVLIIACPCALGLATPVAVLVGTGRGAQLGVLVTGPEAIETAGRLDTVVLDKTGTVTTGRMTLHEVIPAEGTTREELLALAAAAESGSQHPIARAIVAAAPDAPGASRFRTAAGRGVIAEVGGREVFAGSLAFARERGARVPDALVAAAEQAAGSVVVVGWSSFAGMSATARGVLVVADTVRDDSAAAVTGLRALGLDVVLLTGDNERVARDIAAQVGIDTVIAGASPEGKIAEIARLREAGHRVAMVGDGINDSAALAAADLGIAMGGGTDAARHASDITLVRESLGAVGDAVRLSRRMMSIIRGNLFWAFGYNVAAIPLAALGLLNPMIAGAAMAFSSVFVVLNSLRLRAFR</sequence>
<keyword evidence="15" id="KW-1185">Reference proteome</keyword>